<accession>A0A183R531</accession>
<keyword evidence="1" id="KW-1185">Reference proteome</keyword>
<protein>
    <submittedName>
        <fullName evidence="2">Uncharacterized protein</fullName>
    </submittedName>
</protein>
<reference evidence="1" key="1">
    <citation type="submission" date="2022-06" db="EMBL/GenBank/DDBJ databases">
        <authorList>
            <person name="Berger JAMES D."/>
            <person name="Berger JAMES D."/>
        </authorList>
    </citation>
    <scope>NUCLEOTIDE SEQUENCE [LARGE SCALE GENOMIC DNA]</scope>
</reference>
<evidence type="ECO:0000313" key="1">
    <source>
        <dbReference type="Proteomes" id="UP000050792"/>
    </source>
</evidence>
<proteinExistence type="predicted"/>
<sequence length="134" mass="15643">MVQVSQIEAYHSLKDRAESFNLLCIVESIIGGLILEQPKNPIEYIKNRLIDTKHIQENVKIHNELYTWPHHPLLDSSKSLTNDEHHHFLKSCFYHRIKCLQGDKLPLEHTSENESNNTEITNPLFSLTELYLNP</sequence>
<reference evidence="2" key="2">
    <citation type="submission" date="2023-11" db="UniProtKB">
        <authorList>
            <consortium name="WormBaseParasite"/>
        </authorList>
    </citation>
    <scope>IDENTIFICATION</scope>
</reference>
<name>A0A183R531_9TREM</name>
<dbReference type="WBParaSite" id="SRDH1_93940.1">
    <property type="protein sequence ID" value="SRDH1_93940.1"/>
    <property type="gene ID" value="SRDH1_93940"/>
</dbReference>
<dbReference type="Proteomes" id="UP000050792">
    <property type="component" value="Unassembled WGS sequence"/>
</dbReference>
<evidence type="ECO:0000313" key="2">
    <source>
        <dbReference type="WBParaSite" id="SRDH1_93940.1"/>
    </source>
</evidence>
<organism evidence="1 2">
    <name type="scientific">Schistosoma rodhaini</name>
    <dbReference type="NCBI Taxonomy" id="6188"/>
    <lineage>
        <taxon>Eukaryota</taxon>
        <taxon>Metazoa</taxon>
        <taxon>Spiralia</taxon>
        <taxon>Lophotrochozoa</taxon>
        <taxon>Platyhelminthes</taxon>
        <taxon>Trematoda</taxon>
        <taxon>Digenea</taxon>
        <taxon>Strigeidida</taxon>
        <taxon>Schistosomatoidea</taxon>
        <taxon>Schistosomatidae</taxon>
        <taxon>Schistosoma</taxon>
    </lineage>
</organism>
<dbReference type="AlphaFoldDB" id="A0A183R531"/>